<dbReference type="SMART" id="SM00283">
    <property type="entry name" value="MA"/>
    <property type="match status" value="1"/>
</dbReference>
<dbReference type="InterPro" id="IPR016131">
    <property type="entry name" value="Haemerythrin_Fe_BS"/>
</dbReference>
<evidence type="ECO:0000259" key="14">
    <source>
        <dbReference type="PROSITE" id="PS50885"/>
    </source>
</evidence>
<keyword evidence="3" id="KW-1003">Cell membrane</keyword>
<organism evidence="15 16">
    <name type="scientific">Geoanaerobacter pelophilus</name>
    <dbReference type="NCBI Taxonomy" id="60036"/>
    <lineage>
        <taxon>Bacteria</taxon>
        <taxon>Pseudomonadati</taxon>
        <taxon>Thermodesulfobacteriota</taxon>
        <taxon>Desulfuromonadia</taxon>
        <taxon>Geobacterales</taxon>
        <taxon>Geobacteraceae</taxon>
        <taxon>Geoanaerobacter</taxon>
    </lineage>
</organism>
<keyword evidence="8 12" id="KW-0472">Membrane</keyword>
<protein>
    <submittedName>
        <fullName evidence="15">Bacteriohemerythrin</fullName>
    </submittedName>
</protein>
<dbReference type="RefSeq" id="WP_214172189.1">
    <property type="nucleotide sequence ID" value="NZ_JAHCVJ010000005.1"/>
</dbReference>
<feature type="domain" description="HAMP" evidence="14">
    <location>
        <begin position="241"/>
        <end position="295"/>
    </location>
</feature>
<dbReference type="CDD" id="cd11386">
    <property type="entry name" value="MCP_signal"/>
    <property type="match status" value="1"/>
</dbReference>
<dbReference type="SMART" id="SM00304">
    <property type="entry name" value="HAMP"/>
    <property type="match status" value="2"/>
</dbReference>
<reference evidence="15 16" key="1">
    <citation type="submission" date="2021-05" db="EMBL/GenBank/DDBJ databases">
        <title>The draft genome of Geobacter pelophilus DSM 12255.</title>
        <authorList>
            <person name="Xu Z."/>
            <person name="Masuda Y."/>
            <person name="Itoh H."/>
            <person name="Senoo K."/>
        </authorList>
    </citation>
    <scope>NUCLEOTIDE SEQUENCE [LARGE SCALE GENOMIC DNA]</scope>
    <source>
        <strain evidence="15 16">DSM 12255</strain>
    </source>
</reference>
<comment type="similarity">
    <text evidence="2">Belongs to the hemerythrin family.</text>
</comment>
<dbReference type="PRINTS" id="PR00260">
    <property type="entry name" value="CHEMTRNSDUCR"/>
</dbReference>
<dbReference type="SUPFAM" id="SSF58104">
    <property type="entry name" value="Methyl-accepting chemotaxis protein (MCP) signaling domain"/>
    <property type="match status" value="1"/>
</dbReference>
<evidence type="ECO:0000256" key="6">
    <source>
        <dbReference type="ARBA" id="ARBA00022989"/>
    </source>
</evidence>
<dbReference type="Pfam" id="PF01814">
    <property type="entry name" value="Hemerythrin"/>
    <property type="match status" value="1"/>
</dbReference>
<evidence type="ECO:0000313" key="16">
    <source>
        <dbReference type="Proteomes" id="UP000811899"/>
    </source>
</evidence>
<dbReference type="GO" id="GO:0046872">
    <property type="term" value="F:metal ion binding"/>
    <property type="evidence" value="ECO:0007669"/>
    <property type="project" value="UniProtKB-KW"/>
</dbReference>
<dbReference type="Pfam" id="PF08269">
    <property type="entry name" value="dCache_2"/>
    <property type="match status" value="1"/>
</dbReference>
<evidence type="ECO:0000256" key="2">
    <source>
        <dbReference type="ARBA" id="ARBA00010587"/>
    </source>
</evidence>
<evidence type="ECO:0000256" key="7">
    <source>
        <dbReference type="ARBA" id="ARBA00023004"/>
    </source>
</evidence>
<evidence type="ECO:0000256" key="5">
    <source>
        <dbReference type="ARBA" id="ARBA00022723"/>
    </source>
</evidence>
<dbReference type="Proteomes" id="UP000811899">
    <property type="component" value="Unassembled WGS sequence"/>
</dbReference>
<dbReference type="SMART" id="SM01049">
    <property type="entry name" value="Cache_2"/>
    <property type="match status" value="1"/>
</dbReference>
<dbReference type="CDD" id="cd06225">
    <property type="entry name" value="HAMP"/>
    <property type="match status" value="1"/>
</dbReference>
<dbReference type="Gene3D" id="1.10.287.950">
    <property type="entry name" value="Methyl-accepting chemotaxis protein"/>
    <property type="match status" value="1"/>
</dbReference>
<dbReference type="CDD" id="cd12107">
    <property type="entry name" value="Hemerythrin"/>
    <property type="match status" value="1"/>
</dbReference>
<name>A0AAW4L793_9BACT</name>
<gene>
    <name evidence="15" type="ORF">KI809_14055</name>
</gene>
<dbReference type="NCBIfam" id="NF033749">
    <property type="entry name" value="bact_hemeryth"/>
    <property type="match status" value="1"/>
</dbReference>
<dbReference type="AlphaFoldDB" id="A0AAW4L793"/>
<feature type="domain" description="Methyl-accepting transducer" evidence="13">
    <location>
        <begin position="300"/>
        <end position="536"/>
    </location>
</feature>
<evidence type="ECO:0000256" key="3">
    <source>
        <dbReference type="ARBA" id="ARBA00022475"/>
    </source>
</evidence>
<evidence type="ECO:0000256" key="8">
    <source>
        <dbReference type="ARBA" id="ARBA00023136"/>
    </source>
</evidence>
<comment type="subcellular location">
    <subcellularLocation>
        <location evidence="1">Cell membrane</location>
        <topology evidence="1">Multi-pass membrane protein</topology>
    </subcellularLocation>
</comment>
<feature type="transmembrane region" description="Helical" evidence="12">
    <location>
        <begin position="219"/>
        <end position="240"/>
    </location>
</feature>
<dbReference type="PROSITE" id="PS00550">
    <property type="entry name" value="HEMERYTHRINS"/>
    <property type="match status" value="1"/>
</dbReference>
<dbReference type="InterPro" id="IPR004089">
    <property type="entry name" value="MCPsignal_dom"/>
</dbReference>
<feature type="transmembrane region" description="Helical" evidence="12">
    <location>
        <begin position="15"/>
        <end position="37"/>
    </location>
</feature>
<dbReference type="InterPro" id="IPR012827">
    <property type="entry name" value="Hemerythrin_metal-bd"/>
</dbReference>
<evidence type="ECO:0000259" key="13">
    <source>
        <dbReference type="PROSITE" id="PS50111"/>
    </source>
</evidence>
<dbReference type="PANTHER" id="PTHR32089:SF112">
    <property type="entry name" value="LYSOZYME-LIKE PROTEIN-RELATED"/>
    <property type="match status" value="1"/>
</dbReference>
<proteinExistence type="inferred from homology"/>
<dbReference type="Gene3D" id="1.20.120.50">
    <property type="entry name" value="Hemerythrin-like"/>
    <property type="match status" value="1"/>
</dbReference>
<sequence>MSIRKYRHWPVMAKILTIPIVSLIVIIFSVEFAVVPMTGKKLLEEKKDATRQVVEVAYGIIEGYAKLAKDGKLPVEEAQNQSIAAIKQLRYTGKEYFWINDLGKPVPKMIMHPTVPALDGKVLDDPKFNKATSKQDGVNGPIVKLDKANLFVTFNEAVSSSTGQGFVMYEWPKPINGGGVTTDLFTKLSFVKKFEPWGWVVGSGIYIDDIAKEASKFRLWAYGGTLLFSVFMLILAWSVANGIKRGLREVVEGLKHMASGDADLTQRLEVKRQDETGELATAFNNFLENLQKIISMVMQNATKVAQASVDMKKRSEEMANSAERVAMDAMTVATASEEMSATSNDIAGNCIRAVETSQRTSGFARDGSTVVNNTITVMDRIAEQVRSSSTTVGSLGEKSNQIGAIIGTIQDIADQTNLLALNAAIEAARAGEQGRGFAVVADEVRALAERTSKATKEISEMIKAIQAETMGAVEAMTHGVNEVQDGTSEAARSGEALNQILAQVDEVTQQINQIATAAEEQTATTGEISNNIGRITNDAHTSSQYAQETTRAAEELNSLAEALISAIDRFRTIIKWNDRMSVNVRQFDDQHKQLVAMVHKLNSAMKNGEGNKVIGEILMGLVTYADSHFTQEERLMQQHSYPNYAAHKQIHDDLRKQVSEVIVEFEAGRAVPAAIMSFLSDWLINHIMKVDKEYGGYFNKKGIR</sequence>
<evidence type="ECO:0000256" key="12">
    <source>
        <dbReference type="SAM" id="Phobius"/>
    </source>
</evidence>
<dbReference type="PROSITE" id="PS50885">
    <property type="entry name" value="HAMP"/>
    <property type="match status" value="1"/>
</dbReference>
<evidence type="ECO:0000256" key="9">
    <source>
        <dbReference type="ARBA" id="ARBA00023224"/>
    </source>
</evidence>
<dbReference type="GO" id="GO:0006935">
    <property type="term" value="P:chemotaxis"/>
    <property type="evidence" value="ECO:0007669"/>
    <property type="project" value="InterPro"/>
</dbReference>
<keyword evidence="4 12" id="KW-0812">Transmembrane</keyword>
<dbReference type="GO" id="GO:0004888">
    <property type="term" value="F:transmembrane signaling receptor activity"/>
    <property type="evidence" value="ECO:0007669"/>
    <property type="project" value="InterPro"/>
</dbReference>
<accession>A0AAW4L793</accession>
<keyword evidence="5" id="KW-0479">Metal-binding</keyword>
<evidence type="ECO:0000256" key="11">
    <source>
        <dbReference type="PROSITE-ProRule" id="PRU00284"/>
    </source>
</evidence>
<dbReference type="InterPro" id="IPR012312">
    <property type="entry name" value="Hemerythrin-like"/>
</dbReference>
<dbReference type="Pfam" id="PF00015">
    <property type="entry name" value="MCPsignal"/>
    <property type="match status" value="1"/>
</dbReference>
<dbReference type="InterPro" id="IPR004090">
    <property type="entry name" value="Chemotax_Me-accpt_rcpt"/>
</dbReference>
<dbReference type="InterPro" id="IPR033480">
    <property type="entry name" value="sCache_2"/>
</dbReference>
<keyword evidence="16" id="KW-1185">Reference proteome</keyword>
<comment type="similarity">
    <text evidence="10">Belongs to the methyl-accepting chemotaxis (MCP) protein family.</text>
</comment>
<evidence type="ECO:0000256" key="4">
    <source>
        <dbReference type="ARBA" id="ARBA00022692"/>
    </source>
</evidence>
<evidence type="ECO:0000313" key="15">
    <source>
        <dbReference type="EMBL" id="MBT0665427.1"/>
    </source>
</evidence>
<keyword evidence="7" id="KW-0408">Iron</keyword>
<dbReference type="SUPFAM" id="SSF47188">
    <property type="entry name" value="Hemerythrin-like"/>
    <property type="match status" value="1"/>
</dbReference>
<evidence type="ECO:0000256" key="10">
    <source>
        <dbReference type="ARBA" id="ARBA00029447"/>
    </source>
</evidence>
<dbReference type="InterPro" id="IPR003660">
    <property type="entry name" value="HAMP_dom"/>
</dbReference>
<dbReference type="InterPro" id="IPR004010">
    <property type="entry name" value="Double_Cache_2"/>
</dbReference>
<dbReference type="NCBIfam" id="TIGR02481">
    <property type="entry name" value="hemeryth_dom"/>
    <property type="match status" value="1"/>
</dbReference>
<dbReference type="PROSITE" id="PS50111">
    <property type="entry name" value="CHEMOTAXIS_TRANSDUC_2"/>
    <property type="match status" value="1"/>
</dbReference>
<keyword evidence="9 11" id="KW-0807">Transducer</keyword>
<dbReference type="FunFam" id="1.10.287.950:FF:000001">
    <property type="entry name" value="Methyl-accepting chemotaxis sensory transducer"/>
    <property type="match status" value="1"/>
</dbReference>
<keyword evidence="6 12" id="KW-1133">Transmembrane helix</keyword>
<dbReference type="EMBL" id="JAHCVJ010000005">
    <property type="protein sequence ID" value="MBT0665427.1"/>
    <property type="molecule type" value="Genomic_DNA"/>
</dbReference>
<dbReference type="InterPro" id="IPR035938">
    <property type="entry name" value="Hemerythrin-like_sf"/>
</dbReference>
<dbReference type="GO" id="GO:0005886">
    <property type="term" value="C:plasma membrane"/>
    <property type="evidence" value="ECO:0007669"/>
    <property type="project" value="UniProtKB-SubCell"/>
</dbReference>
<dbReference type="PANTHER" id="PTHR32089">
    <property type="entry name" value="METHYL-ACCEPTING CHEMOTAXIS PROTEIN MCPB"/>
    <property type="match status" value="1"/>
</dbReference>
<comment type="caution">
    <text evidence="15">The sequence shown here is derived from an EMBL/GenBank/DDBJ whole genome shotgun (WGS) entry which is preliminary data.</text>
</comment>
<dbReference type="Gene3D" id="3.30.450.20">
    <property type="entry name" value="PAS domain"/>
    <property type="match status" value="1"/>
</dbReference>
<dbReference type="GO" id="GO:0007165">
    <property type="term" value="P:signal transduction"/>
    <property type="evidence" value="ECO:0007669"/>
    <property type="project" value="UniProtKB-KW"/>
</dbReference>
<evidence type="ECO:0000256" key="1">
    <source>
        <dbReference type="ARBA" id="ARBA00004651"/>
    </source>
</evidence>
<dbReference type="Pfam" id="PF00672">
    <property type="entry name" value="HAMP"/>
    <property type="match status" value="1"/>
</dbReference>